<organism evidence="5">
    <name type="scientific">Xenopsylla cheopis</name>
    <name type="common">Oriental rat flea</name>
    <name type="synonym">Pulex cheopis</name>
    <dbReference type="NCBI Taxonomy" id="163159"/>
    <lineage>
        <taxon>Eukaryota</taxon>
        <taxon>Metazoa</taxon>
        <taxon>Ecdysozoa</taxon>
        <taxon>Arthropoda</taxon>
        <taxon>Hexapoda</taxon>
        <taxon>Insecta</taxon>
        <taxon>Pterygota</taxon>
        <taxon>Neoptera</taxon>
        <taxon>Endopterygota</taxon>
        <taxon>Siphonaptera</taxon>
        <taxon>Pulicidae</taxon>
        <taxon>Xenopsyllinae</taxon>
        <taxon>Xenopsylla</taxon>
    </lineage>
</organism>
<feature type="region of interest" description="Disordered" evidence="3">
    <location>
        <begin position="261"/>
        <end position="287"/>
    </location>
</feature>
<dbReference type="InterPro" id="IPR036860">
    <property type="entry name" value="SH2_dom_sf"/>
</dbReference>
<proteinExistence type="predicted"/>
<evidence type="ECO:0000256" key="3">
    <source>
        <dbReference type="SAM" id="MobiDB-lite"/>
    </source>
</evidence>
<dbReference type="PANTHER" id="PTHR14388">
    <property type="entry name" value="T CELL-SPECIFIC ADAPTER PROTEIN TSAD"/>
    <property type="match status" value="1"/>
</dbReference>
<keyword evidence="5" id="KW-0418">Kinase</keyword>
<dbReference type="InterPro" id="IPR000980">
    <property type="entry name" value="SH2"/>
</dbReference>
<accession>A0A6M2DJK5</accession>
<keyword evidence="5" id="KW-0808">Transferase</keyword>
<keyword evidence="2" id="KW-0175">Coiled coil</keyword>
<dbReference type="SMART" id="SM00252">
    <property type="entry name" value="SH2"/>
    <property type="match status" value="1"/>
</dbReference>
<dbReference type="EMBL" id="GIIL01002773">
    <property type="protein sequence ID" value="NOV46499.1"/>
    <property type="molecule type" value="Transcribed_RNA"/>
</dbReference>
<dbReference type="SUPFAM" id="SSF55550">
    <property type="entry name" value="SH2 domain"/>
    <property type="match status" value="1"/>
</dbReference>
<dbReference type="Pfam" id="PF00017">
    <property type="entry name" value="SH2"/>
    <property type="match status" value="1"/>
</dbReference>
<dbReference type="GO" id="GO:0016301">
    <property type="term" value="F:kinase activity"/>
    <property type="evidence" value="ECO:0007669"/>
    <property type="project" value="UniProtKB-KW"/>
</dbReference>
<feature type="coiled-coil region" evidence="2">
    <location>
        <begin position="99"/>
        <end position="126"/>
    </location>
</feature>
<name>A0A6M2DJK5_XENCH</name>
<reference evidence="5" key="1">
    <citation type="submission" date="2020-03" db="EMBL/GenBank/DDBJ databases">
        <title>Transcriptomic Profiling of the Digestive Tract of the Rat Flea, Xenopsylla cheopis, Following Blood Feeding and Infection with Yersinia pestis.</title>
        <authorList>
            <person name="Bland D.M."/>
            <person name="Martens C.A."/>
            <person name="Virtaneva K."/>
            <person name="Kanakabandi K."/>
            <person name="Long D."/>
            <person name="Rosenke R."/>
            <person name="Saturday G.A."/>
            <person name="Hoyt F.H."/>
            <person name="Bruno D.P."/>
            <person name="Ribeiro J.M.C."/>
            <person name="Hinnebusch J."/>
        </authorList>
    </citation>
    <scope>NUCLEOTIDE SEQUENCE</scope>
</reference>
<dbReference type="PANTHER" id="PTHR14388:SF17">
    <property type="entry name" value="SH2 DOMAIN-CONTAINING PROTEIN"/>
    <property type="match status" value="1"/>
</dbReference>
<evidence type="ECO:0000259" key="4">
    <source>
        <dbReference type="PROSITE" id="PS50001"/>
    </source>
</evidence>
<dbReference type="PROSITE" id="PS50001">
    <property type="entry name" value="SH2"/>
    <property type="match status" value="1"/>
</dbReference>
<dbReference type="GO" id="GO:0005737">
    <property type="term" value="C:cytoplasm"/>
    <property type="evidence" value="ECO:0007669"/>
    <property type="project" value="TreeGrafter"/>
</dbReference>
<evidence type="ECO:0000313" key="5">
    <source>
        <dbReference type="EMBL" id="NOV46499.1"/>
    </source>
</evidence>
<feature type="domain" description="SH2" evidence="4">
    <location>
        <begin position="376"/>
        <end position="468"/>
    </location>
</feature>
<evidence type="ECO:0000256" key="1">
    <source>
        <dbReference type="PROSITE-ProRule" id="PRU00191"/>
    </source>
</evidence>
<evidence type="ECO:0000256" key="2">
    <source>
        <dbReference type="SAM" id="Coils"/>
    </source>
</evidence>
<dbReference type="PRINTS" id="PR00401">
    <property type="entry name" value="SH2DOMAIN"/>
</dbReference>
<sequence>MLQQILRDMYVDPEILAELDDTQKQTLFCRMREEQVRRWRNREEQEAKLIASGGSIKKDRKSGKPLKTVTFKKGEDGEPWVWVMGEHPNDKSIEEILEFEAREKARRQAEQEAQQLRHTVEAELGELLMRCDLAAEQSKAKDSLDQEMIEDTMEIYCSVDELKSRPPVQKISAVQQKQIELNNRYNWMQSNNTNNTVNNKNGIKAGHFAFNNDRNRDVLQELTLNKPHRVAQRVALWERRVIGERTSEIFKKLQRKHAETAKEAEEAAQRQDQLWREQERKAKEAETQIREIARRAREQHRRTSAAIDDESCQQVQQSPECAGAASLPVPSLSSPPGSLEAGMARPPSARAVMDWYRETEVRRNAGIERDGRVSSWFHGLITRQEAEQALNIEQTGTFLVRLSERIWGYAISYRADDRIKHYLVDASNGHYQFLGDNQLSHKTLGDLVLYHSNEPITVIGGEFLKRPCPLPRKILPKSCS</sequence>
<protein>
    <submittedName>
        <fullName evidence="5">Protein tyrosine kinase</fullName>
    </submittedName>
</protein>
<dbReference type="AlphaFoldDB" id="A0A6M2DJK5"/>
<dbReference type="Gene3D" id="3.30.505.10">
    <property type="entry name" value="SH2 domain"/>
    <property type="match status" value="1"/>
</dbReference>
<keyword evidence="1" id="KW-0727">SH2 domain</keyword>